<dbReference type="RefSeq" id="WP_080176033.1">
    <property type="nucleotide sequence ID" value="NZ_AP024857.1"/>
</dbReference>
<evidence type="ECO:0000313" key="4">
    <source>
        <dbReference type="Proteomes" id="UP000191116"/>
    </source>
</evidence>
<dbReference type="SUPFAM" id="SSF69349">
    <property type="entry name" value="Phage fibre proteins"/>
    <property type="match status" value="1"/>
</dbReference>
<feature type="compositionally biased region" description="Basic and acidic residues" evidence="1">
    <location>
        <begin position="177"/>
        <end position="194"/>
    </location>
</feature>
<evidence type="ECO:0000256" key="1">
    <source>
        <dbReference type="SAM" id="MobiDB-lite"/>
    </source>
</evidence>
<dbReference type="Pfam" id="PF04717">
    <property type="entry name" value="Phage_base_V"/>
    <property type="match status" value="1"/>
</dbReference>
<protein>
    <recommendedName>
        <fullName evidence="2">Gp5/Type VI secretion system Vgr protein OB-fold domain-containing protein</fullName>
    </recommendedName>
</protein>
<evidence type="ECO:0000259" key="2">
    <source>
        <dbReference type="Pfam" id="PF04717"/>
    </source>
</evidence>
<dbReference type="SUPFAM" id="SSF69255">
    <property type="entry name" value="gp5 N-terminal domain-like"/>
    <property type="match status" value="1"/>
</dbReference>
<evidence type="ECO:0000313" key="3">
    <source>
        <dbReference type="EMBL" id="SKA52636.1"/>
    </source>
</evidence>
<sequence length="253" mass="28472">MSDSVDLLLQRPELEAIVLDTNDPERMLRVQVRIFGLFDDVQDKDQPWCTYKLPLGARVKEGDFTPVHVGDLVWVDFPYYMHSRKDTRRPRITGSIHHCPGGIPNLPPEAFGGDDIYQHKRSHKEPKPQDQEYHSSRVYIMHGIMVEYEKGGVYRVTHQESGTSFEFDARGNSILHTEGDHHRSSKGDTEDHTGKNLNATVGGYWRIKVTGSVYIDGKSVHINKGKGVVQGDCLCAFTGKPHSDLSMTVTAGK</sequence>
<feature type="region of interest" description="Disordered" evidence="1">
    <location>
        <begin position="110"/>
        <end position="132"/>
    </location>
</feature>
<reference evidence="3 4" key="1">
    <citation type="submission" date="2017-02" db="EMBL/GenBank/DDBJ databases">
        <authorList>
            <person name="Peterson S.W."/>
        </authorList>
    </citation>
    <scope>NUCLEOTIDE SEQUENCE [LARGE SCALE GENOMIC DNA]</scope>
    <source>
        <strain evidence="3 4">CECT 9189</strain>
    </source>
</reference>
<dbReference type="AlphaFoldDB" id="A0A1T4UJ61"/>
<feature type="domain" description="Gp5/Type VI secretion system Vgr protein OB-fold" evidence="2">
    <location>
        <begin position="15"/>
        <end position="78"/>
    </location>
</feature>
<dbReference type="Gene3D" id="2.40.50.260">
    <property type="entry name" value="Nucleic acid-binding protein domain"/>
    <property type="match status" value="1"/>
</dbReference>
<proteinExistence type="predicted"/>
<accession>A0A1T4UJ61</accession>
<name>A0A1T4UJ61_9GAMM</name>
<gene>
    <name evidence="3" type="ORF">CZ814_03316</name>
</gene>
<dbReference type="EMBL" id="FUWP01000025">
    <property type="protein sequence ID" value="SKA52636.1"/>
    <property type="molecule type" value="Genomic_DNA"/>
</dbReference>
<organism evidence="3 4">
    <name type="scientific">Photobacterium toruni</name>
    <dbReference type="NCBI Taxonomy" id="1935446"/>
    <lineage>
        <taxon>Bacteria</taxon>
        <taxon>Pseudomonadati</taxon>
        <taxon>Pseudomonadota</taxon>
        <taxon>Gammaproteobacteria</taxon>
        <taxon>Vibrionales</taxon>
        <taxon>Vibrionaceae</taxon>
        <taxon>Photobacterium</taxon>
    </lineage>
</organism>
<dbReference type="InterPro" id="IPR006531">
    <property type="entry name" value="Gp5/Vgr_OB"/>
</dbReference>
<feature type="region of interest" description="Disordered" evidence="1">
    <location>
        <begin position="175"/>
        <end position="195"/>
    </location>
</feature>
<dbReference type="Proteomes" id="UP000191116">
    <property type="component" value="Unassembled WGS sequence"/>
</dbReference>
<dbReference type="OrthoDB" id="5812814at2"/>